<gene>
    <name evidence="4" type="ORF">FPQ13_12070</name>
</gene>
<evidence type="ECO:0000313" key="4">
    <source>
        <dbReference type="EMBL" id="TSJ60343.1"/>
    </source>
</evidence>
<sequence>MNNQRFRTVDLTMGAVFVVLMMIGANLAYWVPALKITYAGGEVPLTLQTFFAILAGILLGRKLGTFSMIVYLAVGAIGVPVFAEMSGGIAIFAMPTGGFLISFVFVAYISGLIIEKASNNSLATYSFAVFGGLIVNYLIGTPYLYFSMNNVLEVPISMYGSMLMMLPFFIKDAVITGILAVSLPSFVTRIQRVSPSLRNQ</sequence>
<reference evidence="4 5" key="1">
    <citation type="submission" date="2019-07" db="EMBL/GenBank/DDBJ databases">
        <title>Allobacillus sp. nov. SKP isolated from shrimp paste of Euphausiacea.</title>
        <authorList>
            <person name="Kanchanasin P."/>
            <person name="Tanasupawat S."/>
            <person name="Shi W."/>
            <person name="Wu L."/>
            <person name="Ma J."/>
        </authorList>
    </citation>
    <scope>NUCLEOTIDE SEQUENCE [LARGE SCALE GENOMIC DNA]</scope>
    <source>
        <strain evidence="4 5">SKP4-8</strain>
    </source>
</reference>
<keyword evidence="2" id="KW-1003">Cell membrane</keyword>
<keyword evidence="3" id="KW-1133">Transmembrane helix</keyword>
<dbReference type="Gene3D" id="1.10.1760.20">
    <property type="match status" value="1"/>
</dbReference>
<evidence type="ECO:0000256" key="1">
    <source>
        <dbReference type="ARBA" id="ARBA00010692"/>
    </source>
</evidence>
<organism evidence="4 5">
    <name type="scientific">Allobacillus salarius</name>
    <dbReference type="NCBI Taxonomy" id="1955272"/>
    <lineage>
        <taxon>Bacteria</taxon>
        <taxon>Bacillati</taxon>
        <taxon>Bacillota</taxon>
        <taxon>Bacilli</taxon>
        <taxon>Bacillales</taxon>
        <taxon>Bacillaceae</taxon>
        <taxon>Allobacillus</taxon>
    </lineage>
</organism>
<protein>
    <recommendedName>
        <fullName evidence="2">Biotin transporter</fullName>
    </recommendedName>
</protein>
<feature type="transmembrane region" description="Helical" evidence="3">
    <location>
        <begin position="12"/>
        <end position="31"/>
    </location>
</feature>
<dbReference type="InterPro" id="IPR003784">
    <property type="entry name" value="BioY"/>
</dbReference>
<feature type="transmembrane region" description="Helical" evidence="3">
    <location>
        <begin position="43"/>
        <end position="59"/>
    </location>
</feature>
<dbReference type="EMBL" id="VMHE01000033">
    <property type="protein sequence ID" value="TSJ60343.1"/>
    <property type="molecule type" value="Genomic_DNA"/>
</dbReference>
<feature type="transmembrane region" description="Helical" evidence="3">
    <location>
        <begin position="122"/>
        <end position="145"/>
    </location>
</feature>
<dbReference type="Proteomes" id="UP000316425">
    <property type="component" value="Unassembled WGS sequence"/>
</dbReference>
<evidence type="ECO:0000256" key="2">
    <source>
        <dbReference type="PIRNR" id="PIRNR016661"/>
    </source>
</evidence>
<comment type="subcellular location">
    <subcellularLocation>
        <location evidence="2">Cell membrane</location>
        <topology evidence="2">Multi-pass membrane protein</topology>
    </subcellularLocation>
</comment>
<keyword evidence="5" id="KW-1185">Reference proteome</keyword>
<dbReference type="GO" id="GO:0015225">
    <property type="term" value="F:biotin transmembrane transporter activity"/>
    <property type="evidence" value="ECO:0007669"/>
    <property type="project" value="UniProtKB-UniRule"/>
</dbReference>
<evidence type="ECO:0000313" key="5">
    <source>
        <dbReference type="Proteomes" id="UP000316425"/>
    </source>
</evidence>
<keyword evidence="2" id="KW-0813">Transport</keyword>
<accession>A0A556P7H2</accession>
<keyword evidence="3" id="KW-0812">Transmembrane</keyword>
<evidence type="ECO:0000256" key="3">
    <source>
        <dbReference type="SAM" id="Phobius"/>
    </source>
</evidence>
<keyword evidence="2 3" id="KW-0472">Membrane</keyword>
<dbReference type="RefSeq" id="WP_144089576.1">
    <property type="nucleotide sequence ID" value="NZ_VMHE01000033.1"/>
</dbReference>
<dbReference type="PANTHER" id="PTHR34295">
    <property type="entry name" value="BIOTIN TRANSPORTER BIOY"/>
    <property type="match status" value="1"/>
</dbReference>
<comment type="similarity">
    <text evidence="1 2">Belongs to the BioY family.</text>
</comment>
<feature type="transmembrane region" description="Helical" evidence="3">
    <location>
        <begin position="66"/>
        <end position="83"/>
    </location>
</feature>
<dbReference type="Pfam" id="PF02632">
    <property type="entry name" value="BioY"/>
    <property type="match status" value="1"/>
</dbReference>
<dbReference type="AlphaFoldDB" id="A0A556P7H2"/>
<feature type="transmembrane region" description="Helical" evidence="3">
    <location>
        <begin position="165"/>
        <end position="188"/>
    </location>
</feature>
<proteinExistence type="inferred from homology"/>
<comment type="caution">
    <text evidence="4">The sequence shown here is derived from an EMBL/GenBank/DDBJ whole genome shotgun (WGS) entry which is preliminary data.</text>
</comment>
<feature type="transmembrane region" description="Helical" evidence="3">
    <location>
        <begin position="89"/>
        <end position="110"/>
    </location>
</feature>
<name>A0A556P7H2_9BACI</name>
<dbReference type="PANTHER" id="PTHR34295:SF1">
    <property type="entry name" value="BIOTIN TRANSPORTER BIOY"/>
    <property type="match status" value="1"/>
</dbReference>
<dbReference type="OrthoDB" id="9803495at2"/>
<dbReference type="GO" id="GO:0005886">
    <property type="term" value="C:plasma membrane"/>
    <property type="evidence" value="ECO:0007669"/>
    <property type="project" value="UniProtKB-SubCell"/>
</dbReference>
<dbReference type="PIRSF" id="PIRSF016661">
    <property type="entry name" value="BioY"/>
    <property type="match status" value="1"/>
</dbReference>